<gene>
    <name evidence="1" type="ordered locus">Mesci_3846</name>
</gene>
<sequence>MSQSEIEQQVTRILDSLVYPPNGEILGRQLLAHLRPETAAAVMRALVQLSWDWSEFVGEFQHNLAHHPEVWITELKHIEPDEKLRAGLVMLREIKAVMAALGWELPPETVEKEERVLLLCEQELERRGFGNQVPLRLL</sequence>
<proteinExistence type="predicted"/>
<accession>E8T7W2</accession>
<reference evidence="2" key="1">
    <citation type="submission" date="2011-01" db="EMBL/GenBank/DDBJ databases">
        <title>Complete sequence of chromosome of Mesorhizobium ciceri bv. biserrulae WSM1271.</title>
        <authorList>
            <person name="Lucas S."/>
            <person name="Copeland A."/>
            <person name="Lapidus A."/>
            <person name="Cheng J.-F."/>
            <person name="Goodwin L."/>
            <person name="Pitluck S."/>
            <person name="Teshima H."/>
            <person name="Detter J.C."/>
            <person name="Han C."/>
            <person name="Tapia R."/>
            <person name="Land M."/>
            <person name="Hauser L."/>
            <person name="Kyrpides N."/>
            <person name="Ivanova N."/>
            <person name="Nandasena K."/>
            <person name="Reeve W.G."/>
            <person name="Howieson J.G."/>
            <person name="O'Hara G."/>
            <person name="Tiwari R.P."/>
            <person name="Woyke T."/>
        </authorList>
    </citation>
    <scope>NUCLEOTIDE SEQUENCE [LARGE SCALE GENOMIC DNA]</scope>
    <source>
        <strain evidence="2">HAMBI 2942 / LMG 23838 / WSM1271</strain>
    </source>
</reference>
<dbReference type="KEGG" id="mci:Mesci_3846"/>
<dbReference type="AlphaFoldDB" id="E8T7W2"/>
<dbReference type="EMBL" id="CP002447">
    <property type="protein sequence ID" value="ADV12963.1"/>
    <property type="molecule type" value="Genomic_DNA"/>
</dbReference>
<dbReference type="Proteomes" id="UP000007471">
    <property type="component" value="Chromosome"/>
</dbReference>
<dbReference type="HOGENOM" id="CLU_1852829_0_0_5"/>
<dbReference type="PATRIC" id="fig|765698.3.peg.4342"/>
<dbReference type="STRING" id="765698.Mesci_3846"/>
<protein>
    <submittedName>
        <fullName evidence="1">Uncharacterized protein</fullName>
    </submittedName>
</protein>
<evidence type="ECO:0000313" key="1">
    <source>
        <dbReference type="EMBL" id="ADV12963.1"/>
    </source>
</evidence>
<evidence type="ECO:0000313" key="2">
    <source>
        <dbReference type="Proteomes" id="UP000007471"/>
    </source>
</evidence>
<name>E8T7W2_MESCW</name>
<organism evidence="1 2">
    <name type="scientific">Mesorhizobium ciceri biovar biserrulae (strain HAMBI 2942 / LMG 23838 / WSM1271)</name>
    <dbReference type="NCBI Taxonomy" id="765698"/>
    <lineage>
        <taxon>Bacteria</taxon>
        <taxon>Pseudomonadati</taxon>
        <taxon>Pseudomonadota</taxon>
        <taxon>Alphaproteobacteria</taxon>
        <taxon>Hyphomicrobiales</taxon>
        <taxon>Phyllobacteriaceae</taxon>
        <taxon>Mesorhizobium</taxon>
    </lineage>
</organism>
<dbReference type="RefSeq" id="WP_013531629.1">
    <property type="nucleotide sequence ID" value="NC_014923.1"/>
</dbReference>